<dbReference type="PANTHER" id="PTHR43637:SF1">
    <property type="entry name" value="UPF0273 PROTEIN TM_0370"/>
    <property type="match status" value="1"/>
</dbReference>
<evidence type="ECO:0000313" key="6">
    <source>
        <dbReference type="Proteomes" id="UP001063698"/>
    </source>
</evidence>
<evidence type="ECO:0000259" key="4">
    <source>
        <dbReference type="PROSITE" id="PS51146"/>
    </source>
</evidence>
<dbReference type="GO" id="GO:0005524">
    <property type="term" value="F:ATP binding"/>
    <property type="evidence" value="ECO:0007669"/>
    <property type="project" value="UniProtKB-UniRule"/>
</dbReference>
<dbReference type="AlphaFoldDB" id="A0A977KA19"/>
<dbReference type="HAMAP" id="MF_01076">
    <property type="entry name" value="UPF0273"/>
    <property type="match status" value="1"/>
</dbReference>
<evidence type="ECO:0000256" key="2">
    <source>
        <dbReference type="ARBA" id="ARBA00022840"/>
    </source>
</evidence>
<dbReference type="InterPro" id="IPR027417">
    <property type="entry name" value="P-loop_NTPase"/>
</dbReference>
<sequence length="276" mass="30914">MIVKRVKTGIPGMDEILYGGIPERNVVLLSGGPGTGKTIFSQQYLWYGLQHGEPGIYVALEEHPVQVRRNMLQFGWDVRKYEKKGMFAIIDAFTGGIGEAAKREKYVVRDPTDVHMLIDVIKEAIRDTGAKRGAVDSVSTLYLTKPVVARSVVMNLKRVLSGLGVTSILVSQVSATERGFGGPGVEHAADGIIRMDLDEYDGELYRSLIVWKMRGTKHDMRRHPFDITDKGIIVYYDKVLRIRGGRAYIEPLPEKVVKEMEEAAKKTEDVFGEEEE</sequence>
<keyword evidence="6" id="KW-1185">Reference proteome</keyword>
<evidence type="ECO:0000313" key="5">
    <source>
        <dbReference type="EMBL" id="UXD21223.1"/>
    </source>
</evidence>
<dbReference type="InterPro" id="IPR014774">
    <property type="entry name" value="KaiC-like_dom"/>
</dbReference>
<organism evidence="5 6">
    <name type="scientific">Ignicoccus pacificus DSM 13166</name>
    <dbReference type="NCBI Taxonomy" id="940294"/>
    <lineage>
        <taxon>Archaea</taxon>
        <taxon>Thermoproteota</taxon>
        <taxon>Thermoprotei</taxon>
        <taxon>Desulfurococcales</taxon>
        <taxon>Desulfurococcaceae</taxon>
        <taxon>Ignicoccus</taxon>
    </lineage>
</organism>
<dbReference type="Gene3D" id="3.40.50.300">
    <property type="entry name" value="P-loop containing nucleotide triphosphate hydrolases"/>
    <property type="match status" value="1"/>
</dbReference>
<accession>A0A977KA19</accession>
<dbReference type="InterPro" id="IPR022475">
    <property type="entry name" value="UPF0273_KaiC-like"/>
</dbReference>
<dbReference type="SUPFAM" id="SSF52540">
    <property type="entry name" value="P-loop containing nucleoside triphosphate hydrolases"/>
    <property type="match status" value="1"/>
</dbReference>
<evidence type="ECO:0000256" key="1">
    <source>
        <dbReference type="ARBA" id="ARBA00022741"/>
    </source>
</evidence>
<dbReference type="PRINTS" id="PR01874">
    <property type="entry name" value="DNAREPAIRADA"/>
</dbReference>
<dbReference type="EMBL" id="CP006868">
    <property type="protein sequence ID" value="UXD21223.1"/>
    <property type="molecule type" value="Genomic_DNA"/>
</dbReference>
<feature type="domain" description="KaiC" evidence="4">
    <location>
        <begin position="4"/>
        <end position="248"/>
    </location>
</feature>
<keyword evidence="1 3" id="KW-0547">Nucleotide-binding</keyword>
<keyword evidence="2 3" id="KW-0067">ATP-binding</keyword>
<name>A0A977KA19_9CREN</name>
<feature type="binding site" evidence="3">
    <location>
        <begin position="31"/>
        <end position="38"/>
    </location>
    <ligand>
        <name>ATP</name>
        <dbReference type="ChEBI" id="CHEBI:30616"/>
    </ligand>
</feature>
<evidence type="ECO:0000256" key="3">
    <source>
        <dbReference type="HAMAP-Rule" id="MF_01076"/>
    </source>
</evidence>
<reference evidence="5" key="1">
    <citation type="submission" date="2013-11" db="EMBL/GenBank/DDBJ databases">
        <title>Comparative genomics of Ignicoccus.</title>
        <authorList>
            <person name="Podar M."/>
        </authorList>
    </citation>
    <scope>NUCLEOTIDE SEQUENCE</scope>
    <source>
        <strain evidence="5">DSM 13166</strain>
    </source>
</reference>
<dbReference type="InterPro" id="IPR010624">
    <property type="entry name" value="KaiC_dom"/>
</dbReference>
<proteinExistence type="inferred from homology"/>
<dbReference type="Pfam" id="PF06745">
    <property type="entry name" value="ATPase"/>
    <property type="match status" value="1"/>
</dbReference>
<comment type="similarity">
    <text evidence="3">Belongs to the UPF0273 family.</text>
</comment>
<dbReference type="PROSITE" id="PS51146">
    <property type="entry name" value="KAIC"/>
    <property type="match status" value="1"/>
</dbReference>
<protein>
    <recommendedName>
        <fullName evidence="3">UPF0273 protein IPA_01485</fullName>
    </recommendedName>
</protein>
<gene>
    <name evidence="5" type="ORF">IPA_01485</name>
</gene>
<dbReference type="Proteomes" id="UP001063698">
    <property type="component" value="Chromosome"/>
</dbReference>
<dbReference type="NCBIfam" id="TIGR03877">
    <property type="entry name" value="thermo_KaiC_1"/>
    <property type="match status" value="1"/>
</dbReference>
<dbReference type="KEGG" id="ipc:IPA_01485"/>
<dbReference type="PANTHER" id="PTHR43637">
    <property type="entry name" value="UPF0273 PROTEIN TM_0370"/>
    <property type="match status" value="1"/>
</dbReference>